<gene>
    <name evidence="1" type="ORF">F7D71_12865</name>
</gene>
<reference evidence="2" key="1">
    <citation type="submission" date="2019-09" db="EMBL/GenBank/DDBJ databases">
        <title>Distinct polysaccharide growth profiles of human intestinal Prevotella copri isolates.</title>
        <authorList>
            <person name="Fehlner-Peach H."/>
            <person name="Magnabosco C."/>
            <person name="Raghavan V."/>
            <person name="Scher J.U."/>
            <person name="Tett A."/>
            <person name="Cox L.M."/>
            <person name="Gottsegen C."/>
            <person name="Watters A."/>
            <person name="Wiltshire- Gordon J.D."/>
            <person name="Segata N."/>
            <person name="Bonneau R."/>
            <person name="Littman D.R."/>
        </authorList>
    </citation>
    <scope>NUCLEOTIDE SEQUENCE [LARGE SCALE GENOMIC DNA]</scope>
    <source>
        <strain evidence="2">BU41712</strain>
    </source>
</reference>
<dbReference type="AlphaFoldDB" id="A0AA90UTL0"/>
<sequence>MTKWYPAKEAPNYEEWILTEWYDGDDGCIKYDADYLYCLVYWKDYVKRNNITKWCYIDDLLPKKGDEQ</sequence>
<comment type="caution">
    <text evidence="1">The sequence shown here is derived from an EMBL/GenBank/DDBJ whole genome shotgun (WGS) entry which is preliminary data.</text>
</comment>
<evidence type="ECO:0000313" key="1">
    <source>
        <dbReference type="EMBL" id="MQN78728.1"/>
    </source>
</evidence>
<name>A0AA90UTL0_9BACT</name>
<accession>A0AA90UTL0</accession>
<protein>
    <recommendedName>
        <fullName evidence="3">DUF551 domain-containing protein</fullName>
    </recommendedName>
</protein>
<dbReference type="RefSeq" id="WP_153093481.1">
    <property type="nucleotide sequence ID" value="NZ_JBALKJ010000003.1"/>
</dbReference>
<dbReference type="EMBL" id="VZBZ01000153">
    <property type="protein sequence ID" value="MQN78728.1"/>
    <property type="molecule type" value="Genomic_DNA"/>
</dbReference>
<evidence type="ECO:0008006" key="3">
    <source>
        <dbReference type="Google" id="ProtNLM"/>
    </source>
</evidence>
<organism evidence="1 2">
    <name type="scientific">Segatella copri</name>
    <dbReference type="NCBI Taxonomy" id="165179"/>
    <lineage>
        <taxon>Bacteria</taxon>
        <taxon>Pseudomonadati</taxon>
        <taxon>Bacteroidota</taxon>
        <taxon>Bacteroidia</taxon>
        <taxon>Bacteroidales</taxon>
        <taxon>Prevotellaceae</taxon>
        <taxon>Segatella</taxon>
    </lineage>
</organism>
<evidence type="ECO:0000313" key="2">
    <source>
        <dbReference type="Proteomes" id="UP000423156"/>
    </source>
</evidence>
<dbReference type="Proteomes" id="UP000423156">
    <property type="component" value="Unassembled WGS sequence"/>
</dbReference>
<proteinExistence type="predicted"/>